<keyword evidence="1" id="KW-0812">Transmembrane</keyword>
<evidence type="ECO:0000313" key="2">
    <source>
        <dbReference type="EMBL" id="KAJ8494261.1"/>
    </source>
</evidence>
<feature type="transmembrane region" description="Helical" evidence="1">
    <location>
        <begin position="362"/>
        <end position="383"/>
    </location>
</feature>
<feature type="transmembrane region" description="Helical" evidence="1">
    <location>
        <begin position="316"/>
        <end position="335"/>
    </location>
</feature>
<feature type="transmembrane region" description="Helical" evidence="1">
    <location>
        <begin position="70"/>
        <end position="87"/>
    </location>
</feature>
<keyword evidence="1" id="KW-0472">Membrane</keyword>
<reference evidence="2 3" key="1">
    <citation type="submission" date="2022-12" db="EMBL/GenBank/DDBJ databases">
        <title>Chromosome-scale assembly of the Ensete ventricosum genome.</title>
        <authorList>
            <person name="Dussert Y."/>
            <person name="Stocks J."/>
            <person name="Wendawek A."/>
            <person name="Woldeyes F."/>
            <person name="Nichols R.A."/>
            <person name="Borrell J.S."/>
        </authorList>
    </citation>
    <scope>NUCLEOTIDE SEQUENCE [LARGE SCALE GENOMIC DNA]</scope>
    <source>
        <strain evidence="3">cv. Maze</strain>
        <tissue evidence="2">Seeds</tissue>
    </source>
</reference>
<dbReference type="AlphaFoldDB" id="A0AAV8RAP8"/>
<organism evidence="2 3">
    <name type="scientific">Ensete ventricosum</name>
    <name type="common">Abyssinian banana</name>
    <name type="synonym">Musa ensete</name>
    <dbReference type="NCBI Taxonomy" id="4639"/>
    <lineage>
        <taxon>Eukaryota</taxon>
        <taxon>Viridiplantae</taxon>
        <taxon>Streptophyta</taxon>
        <taxon>Embryophyta</taxon>
        <taxon>Tracheophyta</taxon>
        <taxon>Spermatophyta</taxon>
        <taxon>Magnoliopsida</taxon>
        <taxon>Liliopsida</taxon>
        <taxon>Zingiberales</taxon>
        <taxon>Musaceae</taxon>
        <taxon>Ensete</taxon>
    </lineage>
</organism>
<name>A0AAV8RAP8_ENSVE</name>
<protein>
    <recommendedName>
        <fullName evidence="4">PH domain-containing protein</fullName>
    </recommendedName>
</protein>
<proteinExistence type="predicted"/>
<evidence type="ECO:0000256" key="1">
    <source>
        <dbReference type="SAM" id="Phobius"/>
    </source>
</evidence>
<dbReference type="Proteomes" id="UP001222027">
    <property type="component" value="Unassembled WGS sequence"/>
</dbReference>
<evidence type="ECO:0000313" key="3">
    <source>
        <dbReference type="Proteomes" id="UP001222027"/>
    </source>
</evidence>
<accession>A0AAV8RAP8</accession>
<sequence length="414" mass="46820">MGSDEATLASATDRSSEDSRSWIRELRKKHQRDLQDLTLTTQPVKTLWLFIFATLQYLRQSLIYVLKKGGWLLALSILAVAVGFFLVNGDGSHEKHVQEFLHYARFGLWWMALGVASSIGLGSGLHTFVLYLGPHIAFFTMKAMNCGRVDLKTAPYDTIQLKGGPSWLDKDCSEFGPPLYQSLPGSLVRVPVRSILPQVQLEAILWGLGTALGELPPYFISRAEEDGFLSAAFDQIRHWILTHSQYLNFVTILVLASVPNPLFDLAGIMCGQFGIPFWTFFLATLFGKALIKTHIQTVFMICLCNNQLLEWLENELIWMLGFVPGISSMLPELIAKMHMIQKKYLSAPVPESTHSDGTEKQWNLSFTMLWNTAIWIMLMNFFVKIVTATAKRYLEEQQELELTSKKMAIITSRS</sequence>
<dbReference type="EMBL" id="JAQQAF010000004">
    <property type="protein sequence ID" value="KAJ8494261.1"/>
    <property type="molecule type" value="Genomic_DNA"/>
</dbReference>
<comment type="caution">
    <text evidence="2">The sequence shown here is derived from an EMBL/GenBank/DDBJ whole genome shotgun (WGS) entry which is preliminary data.</text>
</comment>
<keyword evidence="3" id="KW-1185">Reference proteome</keyword>
<keyword evidence="1" id="KW-1133">Transmembrane helix</keyword>
<evidence type="ECO:0008006" key="4">
    <source>
        <dbReference type="Google" id="ProtNLM"/>
    </source>
</evidence>
<gene>
    <name evidence="2" type="ORF">OPV22_015982</name>
</gene>
<feature type="transmembrane region" description="Helical" evidence="1">
    <location>
        <begin position="107"/>
        <end position="132"/>
    </location>
</feature>
<feature type="transmembrane region" description="Helical" evidence="1">
    <location>
        <begin position="246"/>
        <end position="263"/>
    </location>
</feature>
<feature type="transmembrane region" description="Helical" evidence="1">
    <location>
        <begin position="275"/>
        <end position="295"/>
    </location>
</feature>